<dbReference type="AlphaFoldDB" id="A0A438EY09"/>
<dbReference type="Proteomes" id="UP000288805">
    <property type="component" value="Unassembled WGS sequence"/>
</dbReference>
<comment type="caution">
    <text evidence="2">The sequence shown here is derived from an EMBL/GenBank/DDBJ whole genome shotgun (WGS) entry which is preliminary data.</text>
</comment>
<evidence type="ECO:0000313" key="3">
    <source>
        <dbReference type="Proteomes" id="UP000288805"/>
    </source>
</evidence>
<evidence type="ECO:0000256" key="1">
    <source>
        <dbReference type="SAM" id="Phobius"/>
    </source>
</evidence>
<dbReference type="EMBL" id="QGNW01001166">
    <property type="protein sequence ID" value="RVW52627.1"/>
    <property type="molecule type" value="Genomic_DNA"/>
</dbReference>
<keyword evidence="1" id="KW-0812">Transmembrane</keyword>
<keyword evidence="1" id="KW-0472">Membrane</keyword>
<sequence length="210" mass="24197">MATPKEHIEEIRRTKFSIGGELNPLTEDLHQAVRISLLSFTLRMFISSWSSFSSVVRKRRKMKRMELLCILFSSCGFCFLEVTDWRLYFQNSSEWRGVFPYIFFLSLNAEDNEYGEGVNPSLELVITSQDITDTGAPATLLIFNNEKGFSAKNIESICSVGGPPRKATGSRVILERKVPPFLDSFTHIFPFLWCKFEKETEERLPLYTKL</sequence>
<evidence type="ECO:0000313" key="2">
    <source>
        <dbReference type="EMBL" id="RVW52627.1"/>
    </source>
</evidence>
<reference evidence="2 3" key="1">
    <citation type="journal article" date="2018" name="PLoS Genet.">
        <title>Population sequencing reveals clonal diversity and ancestral inbreeding in the grapevine cultivar Chardonnay.</title>
        <authorList>
            <person name="Roach M.J."/>
            <person name="Johnson D.L."/>
            <person name="Bohlmann J."/>
            <person name="van Vuuren H.J."/>
            <person name="Jones S.J."/>
            <person name="Pretorius I.S."/>
            <person name="Schmidt S.A."/>
            <person name="Borneman A.R."/>
        </authorList>
    </citation>
    <scope>NUCLEOTIDE SEQUENCE [LARGE SCALE GENOMIC DNA]</scope>
    <source>
        <strain evidence="3">cv. Chardonnay</strain>
        <tissue evidence="2">Leaf</tissue>
    </source>
</reference>
<feature type="transmembrane region" description="Helical" evidence="1">
    <location>
        <begin position="67"/>
        <end position="88"/>
    </location>
</feature>
<organism evidence="2 3">
    <name type="scientific">Vitis vinifera</name>
    <name type="common">Grape</name>
    <dbReference type="NCBI Taxonomy" id="29760"/>
    <lineage>
        <taxon>Eukaryota</taxon>
        <taxon>Viridiplantae</taxon>
        <taxon>Streptophyta</taxon>
        <taxon>Embryophyta</taxon>
        <taxon>Tracheophyta</taxon>
        <taxon>Spermatophyta</taxon>
        <taxon>Magnoliopsida</taxon>
        <taxon>eudicotyledons</taxon>
        <taxon>Gunneridae</taxon>
        <taxon>Pentapetalae</taxon>
        <taxon>rosids</taxon>
        <taxon>Vitales</taxon>
        <taxon>Vitaceae</taxon>
        <taxon>Viteae</taxon>
        <taxon>Vitis</taxon>
    </lineage>
</organism>
<gene>
    <name evidence="2" type="ORF">CK203_068787</name>
</gene>
<protein>
    <submittedName>
        <fullName evidence="2">Uncharacterized protein</fullName>
    </submittedName>
</protein>
<proteinExistence type="predicted"/>
<dbReference type="PANTHER" id="PTHR32387:SF3">
    <property type="entry name" value="ATP_DNA BINDING PROTEIN"/>
    <property type="match status" value="1"/>
</dbReference>
<keyword evidence="1" id="KW-1133">Transmembrane helix</keyword>
<name>A0A438EY09_VITVI</name>
<dbReference type="InterPro" id="IPR052957">
    <property type="entry name" value="Auxin_embryo_med"/>
</dbReference>
<dbReference type="PANTHER" id="PTHR32387">
    <property type="entry name" value="WU:FJ29H11"/>
    <property type="match status" value="1"/>
</dbReference>
<accession>A0A438EY09</accession>